<gene>
    <name evidence="1" type="ORF">F6R98_05375</name>
</gene>
<name>A0A5Q0BF42_9GAMM</name>
<organism evidence="1 2">
    <name type="scientific">Candidatus Methylospira mobilis</name>
    <dbReference type="NCBI Taxonomy" id="1808979"/>
    <lineage>
        <taxon>Bacteria</taxon>
        <taxon>Pseudomonadati</taxon>
        <taxon>Pseudomonadota</taxon>
        <taxon>Gammaproteobacteria</taxon>
        <taxon>Methylococcales</taxon>
        <taxon>Methylococcaceae</taxon>
        <taxon>Candidatus Methylospira</taxon>
    </lineage>
</organism>
<sequence length="114" mass="12817">MVKKIKNPWRVSLMIDVLSLNQNKTNIGKADKINDVSNHNHNGNNGYSNIRPAIYSQHQPELLNNIFNNHFVLIFNQGNLRKVACARQGSGRLYRDDAPGTTGLALTVPASDYW</sequence>
<dbReference type="EMBL" id="CP044205">
    <property type="protein sequence ID" value="QFY42129.1"/>
    <property type="molecule type" value="Genomic_DNA"/>
</dbReference>
<dbReference type="InParanoid" id="A0A5Q0BF42"/>
<protein>
    <submittedName>
        <fullName evidence="1">Uncharacterized protein</fullName>
    </submittedName>
</protein>
<reference evidence="1 2" key="1">
    <citation type="submission" date="2019-09" db="EMBL/GenBank/DDBJ databases">
        <title>Ecophysiology of the spiral-shaped methanotroph Methylospira mobilis as revealed by the complete genome sequence.</title>
        <authorList>
            <person name="Oshkin I.Y."/>
            <person name="Dedysh S.N."/>
            <person name="Miroshnikov K."/>
            <person name="Danilova O.V."/>
            <person name="Hakobyan A."/>
            <person name="Liesack W."/>
        </authorList>
    </citation>
    <scope>NUCLEOTIDE SEQUENCE [LARGE SCALE GENOMIC DNA]</scope>
    <source>
        <strain evidence="1 2">Shm1</strain>
    </source>
</reference>
<accession>A0A5Q0BF42</accession>
<evidence type="ECO:0000313" key="2">
    <source>
        <dbReference type="Proteomes" id="UP000325755"/>
    </source>
</evidence>
<dbReference type="RefSeq" id="WP_153248111.1">
    <property type="nucleotide sequence ID" value="NZ_CP135727.1"/>
</dbReference>
<keyword evidence="2" id="KW-1185">Reference proteome</keyword>
<dbReference type="KEGG" id="mmob:F6R98_05375"/>
<dbReference type="Proteomes" id="UP000325755">
    <property type="component" value="Chromosome"/>
</dbReference>
<evidence type="ECO:0000313" key="1">
    <source>
        <dbReference type="EMBL" id="QFY42129.1"/>
    </source>
</evidence>
<proteinExistence type="predicted"/>
<dbReference type="AlphaFoldDB" id="A0A5Q0BF42"/>